<evidence type="ECO:0000259" key="1">
    <source>
        <dbReference type="Pfam" id="PF12708"/>
    </source>
</evidence>
<name>A0A162F303_LACPN</name>
<organism evidence="2 3">
    <name type="scientific">Lactiplantibacillus plantarum</name>
    <name type="common">Lactobacillus plantarum</name>
    <dbReference type="NCBI Taxonomy" id="1590"/>
    <lineage>
        <taxon>Bacteria</taxon>
        <taxon>Bacillati</taxon>
        <taxon>Bacillota</taxon>
        <taxon>Bacilli</taxon>
        <taxon>Lactobacillales</taxon>
        <taxon>Lactobacillaceae</taxon>
        <taxon>Lactiplantibacillus</taxon>
    </lineage>
</organism>
<dbReference type="PATRIC" id="fig|1590.144.peg.1025"/>
<dbReference type="AlphaFoldDB" id="A0A162F303"/>
<dbReference type="RefSeq" id="WP_044430132.1">
    <property type="nucleotide sequence ID" value="NZ_AP028153.1"/>
</dbReference>
<evidence type="ECO:0000313" key="2">
    <source>
        <dbReference type="EMBL" id="KZU97837.1"/>
    </source>
</evidence>
<accession>A0A162F303</accession>
<reference evidence="2 3" key="1">
    <citation type="submission" date="2016-03" db="EMBL/GenBank/DDBJ databases">
        <title>Comparative genomics of 54 Lactobacillus plantarum strains reveals genomic uncoupling from niche constraints.</title>
        <authorList>
            <person name="Martino M.E."/>
        </authorList>
    </citation>
    <scope>NUCLEOTIDE SEQUENCE [LARGE SCALE GENOMIC DNA]</scope>
    <source>
        <strain evidence="2 3">19.1</strain>
    </source>
</reference>
<dbReference type="InterPro" id="IPR012334">
    <property type="entry name" value="Pectin_lyas_fold"/>
</dbReference>
<dbReference type="EMBL" id="LUXM01000012">
    <property type="protein sequence ID" value="KZU97837.1"/>
    <property type="molecule type" value="Genomic_DNA"/>
</dbReference>
<dbReference type="Gene3D" id="2.160.20.10">
    <property type="entry name" value="Single-stranded right-handed beta-helix, Pectin lyase-like"/>
    <property type="match status" value="1"/>
</dbReference>
<dbReference type="InterPro" id="IPR011050">
    <property type="entry name" value="Pectin_lyase_fold/virulence"/>
</dbReference>
<dbReference type="SUPFAM" id="SSF51126">
    <property type="entry name" value="Pectin lyase-like"/>
    <property type="match status" value="1"/>
</dbReference>
<dbReference type="Proteomes" id="UP000076882">
    <property type="component" value="Unassembled WGS sequence"/>
</dbReference>
<evidence type="ECO:0000313" key="3">
    <source>
        <dbReference type="Proteomes" id="UP000076882"/>
    </source>
</evidence>
<comment type="caution">
    <text evidence="2">The sequence shown here is derived from an EMBL/GenBank/DDBJ whole genome shotgun (WGS) entry which is preliminary data.</text>
</comment>
<feature type="domain" description="Rhamnogalacturonase A/B/Epimerase-like pectate lyase" evidence="1">
    <location>
        <begin position="7"/>
        <end position="87"/>
    </location>
</feature>
<proteinExistence type="predicted"/>
<sequence>MGEETSFKNVVQLGVVADGETDNIKTLNQIILDANKGDTLYFPAGNYFVSENLKINKMLNLVGVKPNYKSGDLTAGSVIRGGGIFLIGGSSGTNITGIGVVNNPDFTNCFDVRGALSAISFKNCLAIPVQHGFLIESYDGEVSNTVVDSCESYDGIHGFISKALRTTFVNCLAMGMSNLGFGIISDNIPAKNSIGMAVDNKVIGCRAVNVSGDGFMQYRRNYYEDNEGAVICNANQFIGCSGYNCTHSLTLGENVGNTGWGKYRAYAVSNTLVAGFTEYGGPVRFLYTTNLTIAGLFLRNEAIVKQDEVDSNMGMVASGVNGAKFGQFDDILPLEDGVKPNIGFGRTFRTANTVGTVITDFTNPISGQVYTIIIGDSNTSIRTSETIQLSGSIVKGTGSSVILRYQDGIYYEIGRSMSKDWGTQLHATDESLELGDSGLVDLLQASTDKPRTTTIVNPELHNAYLTVINRSTNGEITPPDFNQNQFIVPDDLSMDSLDWGQARITNWVYVSALGKYVLSGWRITKYY</sequence>
<dbReference type="Pfam" id="PF12708">
    <property type="entry name" value="Pect-lyase_RHGA_epim"/>
    <property type="match status" value="1"/>
</dbReference>
<protein>
    <recommendedName>
        <fullName evidence="1">Rhamnogalacturonase A/B/Epimerase-like pectate lyase domain-containing protein</fullName>
    </recommendedName>
</protein>
<gene>
    <name evidence="2" type="ORF">Lp19_0521</name>
</gene>
<dbReference type="KEGG" id="lpb:SH83_04905"/>
<dbReference type="InterPro" id="IPR024535">
    <property type="entry name" value="RHGA/B-epi-like_pectate_lyase"/>
</dbReference>